<keyword evidence="6" id="KW-0808">Transferase</keyword>
<evidence type="ECO:0000256" key="6">
    <source>
        <dbReference type="ARBA" id="ARBA00022679"/>
    </source>
</evidence>
<dbReference type="Gene3D" id="6.10.340.10">
    <property type="match status" value="1"/>
</dbReference>
<keyword evidence="7 15" id="KW-0812">Transmembrane</keyword>
<feature type="transmembrane region" description="Helical" evidence="15">
    <location>
        <begin position="81"/>
        <end position="101"/>
    </location>
</feature>
<dbReference type="InterPro" id="IPR036890">
    <property type="entry name" value="HATPase_C_sf"/>
</dbReference>
<evidence type="ECO:0000256" key="10">
    <source>
        <dbReference type="ARBA" id="ARBA00022840"/>
    </source>
</evidence>
<dbReference type="CDD" id="cd00075">
    <property type="entry name" value="HATPase"/>
    <property type="match status" value="1"/>
</dbReference>
<dbReference type="Gene3D" id="1.10.287.130">
    <property type="match status" value="1"/>
</dbReference>
<keyword evidence="5" id="KW-0597">Phosphoprotein</keyword>
<dbReference type="SMART" id="SM00304">
    <property type="entry name" value="HAMP"/>
    <property type="match status" value="1"/>
</dbReference>
<dbReference type="PANTHER" id="PTHR45528">
    <property type="entry name" value="SENSOR HISTIDINE KINASE CPXA"/>
    <property type="match status" value="1"/>
</dbReference>
<dbReference type="InterPro" id="IPR050398">
    <property type="entry name" value="HssS/ArlS-like"/>
</dbReference>
<feature type="domain" description="HAMP" evidence="17">
    <location>
        <begin position="103"/>
        <end position="155"/>
    </location>
</feature>
<evidence type="ECO:0000256" key="1">
    <source>
        <dbReference type="ARBA" id="ARBA00000085"/>
    </source>
</evidence>
<dbReference type="SUPFAM" id="SSF47384">
    <property type="entry name" value="Homodimeric domain of signal transducing histidine kinase"/>
    <property type="match status" value="1"/>
</dbReference>
<keyword evidence="10" id="KW-0067">ATP-binding</keyword>
<dbReference type="Pfam" id="PF02518">
    <property type="entry name" value="HATPase_c"/>
    <property type="match status" value="1"/>
</dbReference>
<dbReference type="RefSeq" id="WP_084116344.1">
    <property type="nucleotide sequence ID" value="NZ_FWXH01000010.1"/>
</dbReference>
<organism evidence="18 19">
    <name type="scientific">Clostridium acidisoli DSM 12555</name>
    <dbReference type="NCBI Taxonomy" id="1121291"/>
    <lineage>
        <taxon>Bacteria</taxon>
        <taxon>Bacillati</taxon>
        <taxon>Bacillota</taxon>
        <taxon>Clostridia</taxon>
        <taxon>Eubacteriales</taxon>
        <taxon>Clostridiaceae</taxon>
        <taxon>Clostridium</taxon>
    </lineage>
</organism>
<evidence type="ECO:0000259" key="17">
    <source>
        <dbReference type="PROSITE" id="PS50885"/>
    </source>
</evidence>
<dbReference type="STRING" id="1121291.SAMN02745134_02516"/>
<dbReference type="CDD" id="cd06225">
    <property type="entry name" value="HAMP"/>
    <property type="match status" value="1"/>
</dbReference>
<dbReference type="Pfam" id="PF00512">
    <property type="entry name" value="HisKA"/>
    <property type="match status" value="1"/>
</dbReference>
<dbReference type="Pfam" id="PF00672">
    <property type="entry name" value="HAMP"/>
    <property type="match status" value="1"/>
</dbReference>
<evidence type="ECO:0000313" key="19">
    <source>
        <dbReference type="Proteomes" id="UP000192468"/>
    </source>
</evidence>
<keyword evidence="11 15" id="KW-1133">Transmembrane helix</keyword>
<dbReference type="GO" id="GO:0005524">
    <property type="term" value="F:ATP binding"/>
    <property type="evidence" value="ECO:0007669"/>
    <property type="project" value="UniProtKB-KW"/>
</dbReference>
<dbReference type="OrthoDB" id="335833at2"/>
<feature type="coiled-coil region" evidence="14">
    <location>
        <begin position="143"/>
        <end position="170"/>
    </location>
</feature>
<evidence type="ECO:0000256" key="4">
    <source>
        <dbReference type="ARBA" id="ARBA00022475"/>
    </source>
</evidence>
<comment type="catalytic activity">
    <reaction evidence="1">
        <text>ATP + protein L-histidine = ADP + protein N-phospho-L-histidine.</text>
        <dbReference type="EC" id="2.7.13.3"/>
    </reaction>
</comment>
<protein>
    <recommendedName>
        <fullName evidence="3">histidine kinase</fullName>
        <ecNumber evidence="3">2.7.13.3</ecNumber>
    </recommendedName>
</protein>
<dbReference type="InterPro" id="IPR003594">
    <property type="entry name" value="HATPase_dom"/>
</dbReference>
<dbReference type="InterPro" id="IPR005467">
    <property type="entry name" value="His_kinase_dom"/>
</dbReference>
<evidence type="ECO:0000313" key="18">
    <source>
        <dbReference type="EMBL" id="SMC25646.1"/>
    </source>
</evidence>
<reference evidence="18 19" key="1">
    <citation type="submission" date="2017-04" db="EMBL/GenBank/DDBJ databases">
        <authorList>
            <person name="Afonso C.L."/>
            <person name="Miller P.J."/>
            <person name="Scott M.A."/>
            <person name="Spackman E."/>
            <person name="Goraichik I."/>
            <person name="Dimitrov K.M."/>
            <person name="Suarez D.L."/>
            <person name="Swayne D.E."/>
        </authorList>
    </citation>
    <scope>NUCLEOTIDE SEQUENCE [LARGE SCALE GENOMIC DNA]</scope>
    <source>
        <strain evidence="18 19">DSM 12555</strain>
    </source>
</reference>
<keyword evidence="13 15" id="KW-0472">Membrane</keyword>
<comment type="subcellular location">
    <subcellularLocation>
        <location evidence="2">Cell membrane</location>
        <topology evidence="2">Multi-pass membrane protein</topology>
    </subcellularLocation>
</comment>
<keyword evidence="9 18" id="KW-0418">Kinase</keyword>
<evidence type="ECO:0000256" key="12">
    <source>
        <dbReference type="ARBA" id="ARBA00023012"/>
    </source>
</evidence>
<accession>A0A1W1XP26</accession>
<keyword evidence="19" id="KW-1185">Reference proteome</keyword>
<dbReference type="FunFam" id="3.30.565.10:FF:000006">
    <property type="entry name" value="Sensor histidine kinase WalK"/>
    <property type="match status" value="1"/>
</dbReference>
<proteinExistence type="predicted"/>
<dbReference type="SUPFAM" id="SSF55874">
    <property type="entry name" value="ATPase domain of HSP90 chaperone/DNA topoisomerase II/histidine kinase"/>
    <property type="match status" value="1"/>
</dbReference>
<feature type="domain" description="Histidine kinase" evidence="16">
    <location>
        <begin position="170"/>
        <end position="390"/>
    </location>
</feature>
<evidence type="ECO:0000256" key="5">
    <source>
        <dbReference type="ARBA" id="ARBA00022553"/>
    </source>
</evidence>
<evidence type="ECO:0000256" key="8">
    <source>
        <dbReference type="ARBA" id="ARBA00022741"/>
    </source>
</evidence>
<dbReference type="EMBL" id="FWXH01000010">
    <property type="protein sequence ID" value="SMC25646.1"/>
    <property type="molecule type" value="Genomic_DNA"/>
</dbReference>
<dbReference type="CDD" id="cd00082">
    <property type="entry name" value="HisKA"/>
    <property type="match status" value="1"/>
</dbReference>
<dbReference type="FunFam" id="1.10.287.130:FF:000001">
    <property type="entry name" value="Two-component sensor histidine kinase"/>
    <property type="match status" value="1"/>
</dbReference>
<feature type="transmembrane region" description="Helical" evidence="15">
    <location>
        <begin position="57"/>
        <end position="75"/>
    </location>
</feature>
<name>A0A1W1XP26_9CLOT</name>
<keyword evidence="12" id="KW-0902">Two-component regulatory system</keyword>
<dbReference type="AlphaFoldDB" id="A0A1W1XP26"/>
<dbReference type="InterPro" id="IPR003660">
    <property type="entry name" value="HAMP_dom"/>
</dbReference>
<keyword evidence="4" id="KW-1003">Cell membrane</keyword>
<keyword evidence="8" id="KW-0547">Nucleotide-binding</keyword>
<dbReference type="Proteomes" id="UP000192468">
    <property type="component" value="Unassembled WGS sequence"/>
</dbReference>
<evidence type="ECO:0000256" key="3">
    <source>
        <dbReference type="ARBA" id="ARBA00012438"/>
    </source>
</evidence>
<evidence type="ECO:0000259" key="16">
    <source>
        <dbReference type="PROSITE" id="PS50109"/>
    </source>
</evidence>
<dbReference type="PROSITE" id="PS50885">
    <property type="entry name" value="HAMP"/>
    <property type="match status" value="1"/>
</dbReference>
<evidence type="ECO:0000256" key="2">
    <source>
        <dbReference type="ARBA" id="ARBA00004651"/>
    </source>
</evidence>
<evidence type="ECO:0000256" key="9">
    <source>
        <dbReference type="ARBA" id="ARBA00022777"/>
    </source>
</evidence>
<dbReference type="SMART" id="SM00388">
    <property type="entry name" value="HisKA"/>
    <property type="match status" value="1"/>
</dbReference>
<dbReference type="EC" id="2.7.13.3" evidence="3"/>
<dbReference type="GO" id="GO:0000155">
    <property type="term" value="F:phosphorelay sensor kinase activity"/>
    <property type="evidence" value="ECO:0007669"/>
    <property type="project" value="InterPro"/>
</dbReference>
<dbReference type="InterPro" id="IPR036097">
    <property type="entry name" value="HisK_dim/P_sf"/>
</dbReference>
<dbReference type="InterPro" id="IPR003661">
    <property type="entry name" value="HisK_dim/P_dom"/>
</dbReference>
<gene>
    <name evidence="18" type="ORF">SAMN02745134_02516</name>
</gene>
<evidence type="ECO:0000256" key="15">
    <source>
        <dbReference type="SAM" id="Phobius"/>
    </source>
</evidence>
<evidence type="ECO:0000256" key="7">
    <source>
        <dbReference type="ARBA" id="ARBA00022692"/>
    </source>
</evidence>
<dbReference type="PANTHER" id="PTHR45528:SF1">
    <property type="entry name" value="SENSOR HISTIDINE KINASE CPXA"/>
    <property type="match status" value="1"/>
</dbReference>
<evidence type="ECO:0000256" key="11">
    <source>
        <dbReference type="ARBA" id="ARBA00022989"/>
    </source>
</evidence>
<dbReference type="SUPFAM" id="SSF158472">
    <property type="entry name" value="HAMP domain-like"/>
    <property type="match status" value="1"/>
</dbReference>
<dbReference type="InterPro" id="IPR004358">
    <property type="entry name" value="Sig_transdc_His_kin-like_C"/>
</dbReference>
<dbReference type="Gene3D" id="3.30.565.10">
    <property type="entry name" value="Histidine kinase-like ATPase, C-terminal domain"/>
    <property type="match status" value="1"/>
</dbReference>
<evidence type="ECO:0000256" key="13">
    <source>
        <dbReference type="ARBA" id="ARBA00023136"/>
    </source>
</evidence>
<dbReference type="PROSITE" id="PS50109">
    <property type="entry name" value="HIS_KIN"/>
    <property type="match status" value="1"/>
</dbReference>
<dbReference type="SMART" id="SM00387">
    <property type="entry name" value="HATPase_c"/>
    <property type="match status" value="1"/>
</dbReference>
<evidence type="ECO:0000256" key="14">
    <source>
        <dbReference type="SAM" id="Coils"/>
    </source>
</evidence>
<dbReference type="PRINTS" id="PR00344">
    <property type="entry name" value="BCTRLSENSOR"/>
</dbReference>
<sequence length="390" mass="46034">MIKNAIINFFMEWGKKRKENRIFHRELHKEFHKKQNELYKNNVELQMYRKHVKYSRIIITLLNLVIWFLIFKYFGIKTISVFFAVLISLGAIIQLIFLMTLEKRIFKPISQLEKGVEEISKGNYDVNIESNYNTEISNLIDSFNDMAKKLKEGERLKAEYEENRKTLIANISHDLKTPITSIQGYIETLLELENMPKENINKYYKIIHNNAAYINKLIDDLFLFSKLDIQKLELYIERVEVLSFMEDLMQEFKFELDDRGIELYYNYSIKEKCYVEVDGKRVNQIFKNIIGNAVKYGKENDLKINVYLYKNKGHICIEIEDNGIGIPEDKLEHIFERFYRVDYERTKDLMSTGLGLAIAKELVEAQGGSIAARSVENKGTTFIVKFPIKE</sequence>
<keyword evidence="14" id="KW-0175">Coiled coil</keyword>
<dbReference type="GO" id="GO:0005886">
    <property type="term" value="C:plasma membrane"/>
    <property type="evidence" value="ECO:0007669"/>
    <property type="project" value="UniProtKB-SubCell"/>
</dbReference>